<sequence>MYILIILIIVVLFILSHQAPFGLIDLLPFIKPRRNFSVNPISKIDYSNQTSWFINQMPLCDDAVEFNVDIFYLHRTTYLQKTSWNATIRNKLLNFITWRYAVKSQASIFNGLGRVFAPKYRQATLYSFYDDSGNGQQALDLAYSDIKDAFEYYLTHHQNGRDIILVGHSQGTALLIRLIKEYFDNNVPLLKNLVCAYLVGMPVPINAFANIPPSNEATDFSCFISWSTFGDGGCPRYFKSEYLNSFCVSPLTWKSENVTNTDKYQGGKTYYLNLKRVSNLKAYVNNGFLNISYPGFGYPFLKVKDYVLVDFHLFFFNIRMNVKERIINFYKNKP</sequence>
<dbReference type="ESTHER" id="9sphi-h1y3x9">
    <property type="family name" value="Duf_3089"/>
</dbReference>
<accession>H1Y3X9</accession>
<dbReference type="EMBL" id="CM001403">
    <property type="protein sequence ID" value="EHQ30924.1"/>
    <property type="molecule type" value="Genomic_DNA"/>
</dbReference>
<gene>
    <name evidence="1" type="ORF">Mucpa_6875</name>
</gene>
<evidence type="ECO:0008006" key="3">
    <source>
        <dbReference type="Google" id="ProtNLM"/>
    </source>
</evidence>
<protein>
    <recommendedName>
        <fullName evidence="3">DUF3089 domain-containing protein</fullName>
    </recommendedName>
</protein>
<dbReference type="Gene3D" id="3.40.50.1820">
    <property type="entry name" value="alpha/beta hydrolase"/>
    <property type="match status" value="1"/>
</dbReference>
<dbReference type="InterPro" id="IPR021440">
    <property type="entry name" value="DUF3089"/>
</dbReference>
<dbReference type="STRING" id="714943.Mucpa_6875"/>
<organism evidence="1 2">
    <name type="scientific">Mucilaginibacter paludis DSM 18603</name>
    <dbReference type="NCBI Taxonomy" id="714943"/>
    <lineage>
        <taxon>Bacteria</taxon>
        <taxon>Pseudomonadati</taxon>
        <taxon>Bacteroidota</taxon>
        <taxon>Sphingobacteriia</taxon>
        <taxon>Sphingobacteriales</taxon>
        <taxon>Sphingobacteriaceae</taxon>
        <taxon>Mucilaginibacter</taxon>
    </lineage>
</organism>
<reference evidence="1" key="1">
    <citation type="submission" date="2011-09" db="EMBL/GenBank/DDBJ databases">
        <title>The permanent draft genome of Mucilaginibacter paludis DSM 18603.</title>
        <authorList>
            <consortium name="US DOE Joint Genome Institute (JGI-PGF)"/>
            <person name="Lucas S."/>
            <person name="Han J."/>
            <person name="Lapidus A."/>
            <person name="Bruce D."/>
            <person name="Goodwin L."/>
            <person name="Pitluck S."/>
            <person name="Peters L."/>
            <person name="Kyrpides N."/>
            <person name="Mavromatis K."/>
            <person name="Ivanova N."/>
            <person name="Mikhailova N."/>
            <person name="Held B."/>
            <person name="Detter J.C."/>
            <person name="Tapia R."/>
            <person name="Han C."/>
            <person name="Land M."/>
            <person name="Hauser L."/>
            <person name="Markowitz V."/>
            <person name="Cheng J.-F."/>
            <person name="Hugenholtz P."/>
            <person name="Woyke T."/>
            <person name="Wu D."/>
            <person name="Tindall B."/>
            <person name="Brambilla E."/>
            <person name="Klenk H.-P."/>
            <person name="Eisen J.A."/>
        </authorList>
    </citation>
    <scope>NUCLEOTIDE SEQUENCE [LARGE SCALE GENOMIC DNA]</scope>
    <source>
        <strain evidence="1">DSM 18603</strain>
    </source>
</reference>
<dbReference type="HOGENOM" id="CLU_054175_0_0_10"/>
<name>H1Y3X9_9SPHI</name>
<dbReference type="Pfam" id="PF11288">
    <property type="entry name" value="DUF3089"/>
    <property type="match status" value="1"/>
</dbReference>
<dbReference type="SUPFAM" id="SSF53474">
    <property type="entry name" value="alpha/beta-Hydrolases"/>
    <property type="match status" value="1"/>
</dbReference>
<dbReference type="AlphaFoldDB" id="H1Y3X9"/>
<dbReference type="InterPro" id="IPR029058">
    <property type="entry name" value="AB_hydrolase_fold"/>
</dbReference>
<dbReference type="eggNOG" id="COG2267">
    <property type="taxonomic scope" value="Bacteria"/>
</dbReference>
<keyword evidence="2" id="KW-1185">Reference proteome</keyword>
<dbReference type="RefSeq" id="WP_008513001.1">
    <property type="nucleotide sequence ID" value="NZ_CM001403.1"/>
</dbReference>
<dbReference type="OrthoDB" id="9794645at2"/>
<proteinExistence type="predicted"/>
<evidence type="ECO:0000313" key="1">
    <source>
        <dbReference type="EMBL" id="EHQ30924.1"/>
    </source>
</evidence>
<dbReference type="Proteomes" id="UP000002774">
    <property type="component" value="Chromosome"/>
</dbReference>
<evidence type="ECO:0000313" key="2">
    <source>
        <dbReference type="Proteomes" id="UP000002774"/>
    </source>
</evidence>